<feature type="transmembrane region" description="Helical" evidence="1">
    <location>
        <begin position="224"/>
        <end position="244"/>
    </location>
</feature>
<dbReference type="Gene3D" id="2.160.20.10">
    <property type="entry name" value="Single-stranded right-handed beta-helix, Pectin lyase-like"/>
    <property type="match status" value="1"/>
</dbReference>
<feature type="transmembrane region" description="Helical" evidence="1">
    <location>
        <begin position="95"/>
        <end position="116"/>
    </location>
</feature>
<feature type="transmembrane region" description="Helical" evidence="1">
    <location>
        <begin position="186"/>
        <end position="212"/>
    </location>
</feature>
<reference evidence="2 3" key="1">
    <citation type="submission" date="2024-01" db="EMBL/GenBank/DDBJ databases">
        <authorList>
            <person name="Allen C."/>
            <person name="Tagirdzhanova G."/>
        </authorList>
    </citation>
    <scope>NUCLEOTIDE SEQUENCE [LARGE SCALE GENOMIC DNA]</scope>
</reference>
<name>A0ABP0CHW6_9PEZI</name>
<evidence type="ECO:0000256" key="1">
    <source>
        <dbReference type="SAM" id="Phobius"/>
    </source>
</evidence>
<keyword evidence="1" id="KW-1133">Transmembrane helix</keyword>
<dbReference type="Proteomes" id="UP001642482">
    <property type="component" value="Unassembled WGS sequence"/>
</dbReference>
<gene>
    <name evidence="2" type="ORF">SEUCBS140593_007917</name>
</gene>
<protein>
    <submittedName>
        <fullName evidence="2">Uncharacterized protein</fullName>
    </submittedName>
</protein>
<keyword evidence="3" id="KW-1185">Reference proteome</keyword>
<proteinExistence type="predicted"/>
<keyword evidence="1" id="KW-0812">Transmembrane</keyword>
<dbReference type="EMBL" id="CAWUHD010000102">
    <property type="protein sequence ID" value="CAK7231423.1"/>
    <property type="molecule type" value="Genomic_DNA"/>
</dbReference>
<feature type="transmembrane region" description="Helical" evidence="1">
    <location>
        <begin position="264"/>
        <end position="285"/>
    </location>
</feature>
<sequence>MGEVDWCEVFWITYQSFLRTIVEGLFCFFIVAAYVPQYIAIVSQGTFGVSSRYILFHALFSIFTLSVRVCYPIYYDAYNCVDGGPYTGWKALSSLLGMIQAVVQCLCAIVLLGLYIHYRRCDDNGVSGDQTEDVTSLPPETSPLIMGLAVGLTGLVVLSVSFTFLIMNQNEMFDPDDGPISLDVFVYRFLIHIWVFPLILANLAFLVLPVFYQVKTVQALHSHGSLSLISLGMQAFAFTVLAVLQTARGWRSILWPKLPGDFASVARFMEWFIYFYITISTGTVYNKGLSDNLVGLEWNIHGPNSGTVPGIYDVHVRIGGAVNTDLQVAQCPQGKGISCRAGLLMVHITPHGGGYFQNM</sequence>
<feature type="transmembrane region" description="Helical" evidence="1">
    <location>
        <begin position="53"/>
        <end position="75"/>
    </location>
</feature>
<dbReference type="InterPro" id="IPR012334">
    <property type="entry name" value="Pectin_lyas_fold"/>
</dbReference>
<keyword evidence="1" id="KW-0472">Membrane</keyword>
<evidence type="ECO:0000313" key="3">
    <source>
        <dbReference type="Proteomes" id="UP001642482"/>
    </source>
</evidence>
<feature type="transmembrane region" description="Helical" evidence="1">
    <location>
        <begin position="20"/>
        <end position="41"/>
    </location>
</feature>
<comment type="caution">
    <text evidence="2">The sequence shown here is derived from an EMBL/GenBank/DDBJ whole genome shotgun (WGS) entry which is preliminary data.</text>
</comment>
<feature type="transmembrane region" description="Helical" evidence="1">
    <location>
        <begin position="144"/>
        <end position="166"/>
    </location>
</feature>
<evidence type="ECO:0000313" key="2">
    <source>
        <dbReference type="EMBL" id="CAK7231423.1"/>
    </source>
</evidence>
<organism evidence="2 3">
    <name type="scientific">Sporothrix eucalyptigena</name>
    <dbReference type="NCBI Taxonomy" id="1812306"/>
    <lineage>
        <taxon>Eukaryota</taxon>
        <taxon>Fungi</taxon>
        <taxon>Dikarya</taxon>
        <taxon>Ascomycota</taxon>
        <taxon>Pezizomycotina</taxon>
        <taxon>Sordariomycetes</taxon>
        <taxon>Sordariomycetidae</taxon>
        <taxon>Ophiostomatales</taxon>
        <taxon>Ophiostomataceae</taxon>
        <taxon>Sporothrix</taxon>
    </lineage>
</organism>
<accession>A0ABP0CHW6</accession>